<dbReference type="GO" id="GO:0046872">
    <property type="term" value="F:metal ion binding"/>
    <property type="evidence" value="ECO:0007669"/>
    <property type="project" value="UniProtKB-KW"/>
</dbReference>
<dbReference type="PANTHER" id="PTHR33577:SF16">
    <property type="entry name" value="HEME HALOPEROXIDASE FAMILY PROFILE DOMAIN-CONTAINING PROTEIN"/>
    <property type="match status" value="1"/>
</dbReference>
<dbReference type="PROSITE" id="PS51405">
    <property type="entry name" value="HEME_HALOPEROXIDASE"/>
    <property type="match status" value="1"/>
</dbReference>
<protein>
    <submittedName>
        <fullName evidence="10">Cloroperoxidase</fullName>
    </submittedName>
</protein>
<dbReference type="Gene3D" id="1.10.489.10">
    <property type="entry name" value="Chloroperoxidase-like"/>
    <property type="match status" value="1"/>
</dbReference>
<dbReference type="SUPFAM" id="SSF47571">
    <property type="entry name" value="Cloroperoxidase"/>
    <property type="match status" value="1"/>
</dbReference>
<dbReference type="EMBL" id="KV426220">
    <property type="protein sequence ID" value="KZV84535.1"/>
    <property type="molecule type" value="Genomic_DNA"/>
</dbReference>
<dbReference type="Pfam" id="PF01328">
    <property type="entry name" value="Peroxidase_2"/>
    <property type="match status" value="1"/>
</dbReference>
<evidence type="ECO:0000256" key="7">
    <source>
        <dbReference type="ARBA" id="ARBA00025795"/>
    </source>
</evidence>
<evidence type="ECO:0000256" key="3">
    <source>
        <dbReference type="ARBA" id="ARBA00022617"/>
    </source>
</evidence>
<keyword evidence="11" id="KW-1185">Reference proteome</keyword>
<name>A0A165DHD4_EXIGL</name>
<keyword evidence="3" id="KW-0349">Heme</keyword>
<evidence type="ECO:0000259" key="9">
    <source>
        <dbReference type="PROSITE" id="PS51405"/>
    </source>
</evidence>
<evidence type="ECO:0000256" key="5">
    <source>
        <dbReference type="ARBA" id="ARBA00023002"/>
    </source>
</evidence>
<feature type="signal peptide" evidence="8">
    <location>
        <begin position="1"/>
        <end position="17"/>
    </location>
</feature>
<proteinExistence type="inferred from homology"/>
<accession>A0A165DHD4</accession>
<evidence type="ECO:0000256" key="1">
    <source>
        <dbReference type="ARBA" id="ARBA00001970"/>
    </source>
</evidence>
<keyword evidence="2 10" id="KW-0575">Peroxidase</keyword>
<keyword evidence="6" id="KW-0408">Iron</keyword>
<comment type="similarity">
    <text evidence="7">Belongs to the chloroperoxidase family.</text>
</comment>
<dbReference type="InterPro" id="IPR000028">
    <property type="entry name" value="Chloroperoxidase"/>
</dbReference>
<feature type="domain" description="Heme haloperoxidase family profile" evidence="9">
    <location>
        <begin position="64"/>
        <end position="285"/>
    </location>
</feature>
<reference evidence="10 11" key="1">
    <citation type="journal article" date="2016" name="Mol. Biol. Evol.">
        <title>Comparative Genomics of Early-Diverging Mushroom-Forming Fungi Provides Insights into the Origins of Lignocellulose Decay Capabilities.</title>
        <authorList>
            <person name="Nagy L.G."/>
            <person name="Riley R."/>
            <person name="Tritt A."/>
            <person name="Adam C."/>
            <person name="Daum C."/>
            <person name="Floudas D."/>
            <person name="Sun H."/>
            <person name="Yadav J.S."/>
            <person name="Pangilinan J."/>
            <person name="Larsson K.H."/>
            <person name="Matsuura K."/>
            <person name="Barry K."/>
            <person name="Labutti K."/>
            <person name="Kuo R."/>
            <person name="Ohm R.A."/>
            <person name="Bhattacharya S.S."/>
            <person name="Shirouzu T."/>
            <person name="Yoshinaga Y."/>
            <person name="Martin F.M."/>
            <person name="Grigoriev I.V."/>
            <person name="Hibbett D.S."/>
        </authorList>
    </citation>
    <scope>NUCLEOTIDE SEQUENCE [LARGE SCALE GENOMIC DNA]</scope>
    <source>
        <strain evidence="10 11">HHB12029</strain>
    </source>
</reference>
<comment type="cofactor">
    <cofactor evidence="1">
        <name>heme b</name>
        <dbReference type="ChEBI" id="CHEBI:60344"/>
    </cofactor>
</comment>
<evidence type="ECO:0000256" key="2">
    <source>
        <dbReference type="ARBA" id="ARBA00022559"/>
    </source>
</evidence>
<dbReference type="InParanoid" id="A0A165DHD4"/>
<evidence type="ECO:0000256" key="8">
    <source>
        <dbReference type="SAM" id="SignalP"/>
    </source>
</evidence>
<dbReference type="GO" id="GO:0004601">
    <property type="term" value="F:peroxidase activity"/>
    <property type="evidence" value="ECO:0007669"/>
    <property type="project" value="UniProtKB-KW"/>
</dbReference>
<keyword evidence="4" id="KW-0479">Metal-binding</keyword>
<sequence length="370" mass="40203">MLLSHVVVVLFAVGASALSMTPHAPLIGRTDEEIEAFARSYPGSGPQPLPPPIEDTGVKLVYDAAHPFMKPTKGQMRGPCPGMNTLANHGYLPRSGIATPQQIITASEEGNADGNDVQINGNHITNLMSIGTYTPEEGPMPPPPATAGGLSTHGTFEGDASLTRLDAHFGSHVDFNEGLFQQFLATGDRVGNGTINFAAASQHRFDRIMQSRNTNPDFFFDMPRFPVSYAEAAFTVGMFVDGRGGNNQTLDYVSARKFFQENHMPTGFHRRDGAFTMDLVGDVVGRMMAEHPVSAGVNRRNPDGMPDFAIVEDYNLIIAQNCASYLAFVNITTSLYPNPKGALRDALKKNLHTYHVPIETQCPEIFPYGM</sequence>
<dbReference type="AlphaFoldDB" id="A0A165DHD4"/>
<dbReference type="OrthoDB" id="2542103at2759"/>
<keyword evidence="5" id="KW-0560">Oxidoreductase</keyword>
<evidence type="ECO:0000256" key="4">
    <source>
        <dbReference type="ARBA" id="ARBA00022723"/>
    </source>
</evidence>
<feature type="chain" id="PRO_5007856594" evidence="8">
    <location>
        <begin position="18"/>
        <end position="370"/>
    </location>
</feature>
<keyword evidence="8" id="KW-0732">Signal</keyword>
<gene>
    <name evidence="10" type="ORF">EXIGLDRAFT_624078</name>
</gene>
<evidence type="ECO:0000313" key="11">
    <source>
        <dbReference type="Proteomes" id="UP000077266"/>
    </source>
</evidence>
<dbReference type="Proteomes" id="UP000077266">
    <property type="component" value="Unassembled WGS sequence"/>
</dbReference>
<dbReference type="InterPro" id="IPR036851">
    <property type="entry name" value="Chloroperoxidase-like_sf"/>
</dbReference>
<organism evidence="10 11">
    <name type="scientific">Exidia glandulosa HHB12029</name>
    <dbReference type="NCBI Taxonomy" id="1314781"/>
    <lineage>
        <taxon>Eukaryota</taxon>
        <taxon>Fungi</taxon>
        <taxon>Dikarya</taxon>
        <taxon>Basidiomycota</taxon>
        <taxon>Agaricomycotina</taxon>
        <taxon>Agaricomycetes</taxon>
        <taxon>Auriculariales</taxon>
        <taxon>Exidiaceae</taxon>
        <taxon>Exidia</taxon>
    </lineage>
</organism>
<dbReference type="PANTHER" id="PTHR33577">
    <property type="entry name" value="STERIGMATOCYSTIN BIOSYNTHESIS PEROXIDASE STCC-RELATED"/>
    <property type="match status" value="1"/>
</dbReference>
<evidence type="ECO:0000313" key="10">
    <source>
        <dbReference type="EMBL" id="KZV84535.1"/>
    </source>
</evidence>
<evidence type="ECO:0000256" key="6">
    <source>
        <dbReference type="ARBA" id="ARBA00023004"/>
    </source>
</evidence>